<organism evidence="2">
    <name type="scientific">Timema monikensis</name>
    <dbReference type="NCBI Taxonomy" id="170555"/>
    <lineage>
        <taxon>Eukaryota</taxon>
        <taxon>Metazoa</taxon>
        <taxon>Ecdysozoa</taxon>
        <taxon>Arthropoda</taxon>
        <taxon>Hexapoda</taxon>
        <taxon>Insecta</taxon>
        <taxon>Pterygota</taxon>
        <taxon>Neoptera</taxon>
        <taxon>Polyneoptera</taxon>
        <taxon>Phasmatodea</taxon>
        <taxon>Timematodea</taxon>
        <taxon>Timematoidea</taxon>
        <taxon>Timematidae</taxon>
        <taxon>Timema</taxon>
    </lineage>
</organism>
<sequence length="300" mass="33010">MVSSDRLFFTALNKFKIYGINFLEGEVEEENETFENPAELKSQPGGPVTVPKSPPIAMFIPNRNGCIQVFMRDLRRKSSRNAAITSNKNHRHQYFQDGCYPHIQSTPNPSLMTIVHSPYSDILDLVCYELVEFFGLGYLVLYTCVGAASVSRSLLSRPGVLVVAGSRESAVGSTAVGVRVMGRILQIFQPVTSFQDLIYVATHGVGHFRYLPTDTDVEYSSAGSATRHSLRPQSQLGVGLVAPGRMCTQLLAPAITNQAKASLRSHQVRDSQGKLGEPPSERESQGKLEEPPSERQPRQA</sequence>
<name>A0A7R9EJE6_9NEOP</name>
<protein>
    <submittedName>
        <fullName evidence="2">Uncharacterized protein</fullName>
    </submittedName>
</protein>
<accession>A0A7R9EJE6</accession>
<reference evidence="2" key="1">
    <citation type="submission" date="2020-11" db="EMBL/GenBank/DDBJ databases">
        <authorList>
            <person name="Tran Van P."/>
        </authorList>
    </citation>
    <scope>NUCLEOTIDE SEQUENCE</scope>
</reference>
<dbReference type="AlphaFoldDB" id="A0A7R9EJE6"/>
<feature type="region of interest" description="Disordered" evidence="1">
    <location>
        <begin position="261"/>
        <end position="300"/>
    </location>
</feature>
<evidence type="ECO:0000256" key="1">
    <source>
        <dbReference type="SAM" id="MobiDB-lite"/>
    </source>
</evidence>
<gene>
    <name evidence="2" type="ORF">TMSB3V08_LOCUS11012</name>
</gene>
<proteinExistence type="predicted"/>
<evidence type="ECO:0000313" key="2">
    <source>
        <dbReference type="EMBL" id="CAD7434359.1"/>
    </source>
</evidence>
<feature type="compositionally biased region" description="Basic and acidic residues" evidence="1">
    <location>
        <begin position="279"/>
        <end position="300"/>
    </location>
</feature>
<dbReference type="EMBL" id="OB797467">
    <property type="protein sequence ID" value="CAD7434359.1"/>
    <property type="molecule type" value="Genomic_DNA"/>
</dbReference>